<gene>
    <name evidence="4" type="ORF">RRSL_00703</name>
</gene>
<feature type="region of interest" description="Disordered" evidence="2">
    <location>
        <begin position="1"/>
        <end position="44"/>
    </location>
</feature>
<evidence type="ECO:0000256" key="2">
    <source>
        <dbReference type="SAM" id="MobiDB-lite"/>
    </source>
</evidence>
<evidence type="ECO:0000256" key="1">
    <source>
        <dbReference type="PROSITE-ProRule" id="PRU01398"/>
    </source>
</evidence>
<keyword evidence="1" id="KW-0833">Ubl conjugation pathway</keyword>
<organism evidence="4 5">
    <name type="scientific">Ralstonia solanacearum (strain UW551)</name>
    <dbReference type="NCBI Taxonomy" id="342110"/>
    <lineage>
        <taxon>Bacteria</taxon>
        <taxon>Pseudomonadati</taxon>
        <taxon>Pseudomonadota</taxon>
        <taxon>Betaproteobacteria</taxon>
        <taxon>Burkholderiales</taxon>
        <taxon>Burkholderiaceae</taxon>
        <taxon>Ralstonia</taxon>
        <taxon>Ralstonia solanacearum species complex</taxon>
    </lineage>
</organism>
<feature type="compositionally biased region" description="Low complexity" evidence="2">
    <location>
        <begin position="57"/>
        <end position="69"/>
    </location>
</feature>
<evidence type="ECO:0000313" key="5">
    <source>
        <dbReference type="Proteomes" id="UP000005933"/>
    </source>
</evidence>
<feature type="domain" description="NEL" evidence="3">
    <location>
        <begin position="311"/>
        <end position="696"/>
    </location>
</feature>
<dbReference type="AlphaFoldDB" id="A0AB33V8H4"/>
<keyword evidence="1" id="KW-1035">Host cytoplasm</keyword>
<keyword evidence="1" id="KW-0808">Transferase</keyword>
<protein>
    <recommendedName>
        <fullName evidence="3">NEL domain-containing protein</fullName>
    </recommendedName>
</protein>
<comment type="caution">
    <text evidence="4">The sequence shown here is derived from an EMBL/GenBank/DDBJ whole genome shotgun (WGS) entry which is preliminary data.</text>
</comment>
<evidence type="ECO:0000259" key="3">
    <source>
        <dbReference type="PROSITE" id="PS52053"/>
    </source>
</evidence>
<comment type="PTM">
    <text evidence="1">Ubiquitinated in the presence of host E1 ubiquitin-activating enzyme, E2 ubiquitin-conjugating enzyme and ubiquitin.</text>
</comment>
<dbReference type="PROSITE" id="PS52053">
    <property type="entry name" value="NEL"/>
    <property type="match status" value="1"/>
</dbReference>
<dbReference type="EMBL" id="AAKL01000059">
    <property type="protein sequence ID" value="EAP71271.1"/>
    <property type="molecule type" value="Genomic_DNA"/>
</dbReference>
<dbReference type="GO" id="GO:0004842">
    <property type="term" value="F:ubiquitin-protein transferase activity"/>
    <property type="evidence" value="ECO:0007669"/>
    <property type="project" value="UniProtKB-UniRule"/>
</dbReference>
<dbReference type="Pfam" id="PF14496">
    <property type="entry name" value="NEL"/>
    <property type="match status" value="1"/>
</dbReference>
<name>A0AB33V8H4_RALSU</name>
<dbReference type="Proteomes" id="UP000005933">
    <property type="component" value="Unassembled WGS sequence"/>
</dbReference>
<feature type="compositionally biased region" description="Polar residues" evidence="2">
    <location>
        <begin position="1"/>
        <end position="23"/>
    </location>
</feature>
<feature type="active site" description="Glycyl thioester intermediate" evidence="1">
    <location>
        <position position="403"/>
    </location>
</feature>
<proteinExistence type="inferred from homology"/>
<feature type="region of interest" description="Disordered" evidence="2">
    <location>
        <begin position="56"/>
        <end position="75"/>
    </location>
</feature>
<dbReference type="InterPro" id="IPR029487">
    <property type="entry name" value="NEL_dom"/>
</dbReference>
<accession>A0AB33V8H4</accession>
<sequence>MPTSPISTRRPVSTGPSSAQPTPVSGAPLPAGRPTPNRPRAAAGTLASLVPFARRTSAPPSVSAPSLSPQEHARREHWDVASAVGDMSGLSDARVKRWLKKSASDQYLYAKSLTATQRGELEQVLAHMMRGNTPEAKQALTMWLSVQQARLRTHAPWHQEAYRRLQLNNFIVPYATVVGAPLGVPLHLMTRTEYYRSLYRPEYAQAFNNFMSVIADPSLTEIHDAVIARLDYHAHREGTIAVPQLRDLRTHGAEHLAAMRYRVETAAVPPAPEAGAHAIFSRLEDDLALQTTTPGKQILLWQAAANGAGVEYKIRHQHWYSPWRQSNARSQLRLNEVSAFDTEANATSFARLLARRQASAKAEPTIDRRTVLQDGLTVIHAIAKDAELRALVFAMAEDALGTCRDKVSEGFAAIVNAVGNHRMAQDVKAGRVGQKALQKWAGQQFRLSALEKEVDAFLQRTLDKNRQALEGHRDSPQALVLKSLMESILTPVFVPDVSRDALVTAQQTVLNTMETIKCLQEAPDTPDEQKEAAPAGLEKLEAMLALLQQRMALLHEPVETKMHAKISLRKSLDLPDGTVASMAYSGVSALNEAALKDIEKAVREREANPTEMGNYLLSNETWSAGMRQLHTQRFDQLQKKFEADPFYELEPPPNDDEHMAQTIQYSEKAFAFAQRMQAEQEDLFLQCAGLRPAPAS</sequence>
<keyword evidence="1" id="KW-0964">Secreted</keyword>
<keyword evidence="1" id="KW-0832">Ubl conjugation</keyword>
<reference evidence="4 5" key="1">
    <citation type="journal article" date="2006" name="Mol. Plant Microbe Interact.">
        <title>Identification of open reading frames unique to a select agent: Ralstonia solanacearum race 3 biovar 2.</title>
        <authorList>
            <person name="Gabriel D.W."/>
            <person name="Allen C."/>
            <person name="Schell M."/>
            <person name="Denny T.P."/>
            <person name="Greenberg J.T."/>
            <person name="Duan Y.P."/>
            <person name="Flores-Cruz Z."/>
            <person name="Huang Q."/>
            <person name="Clifford J.M."/>
            <person name="Presting G."/>
            <person name="Gonzalez E.T."/>
            <person name="Reddy J."/>
            <person name="Elphinstone J."/>
            <person name="Swanson J."/>
            <person name="Yao J."/>
            <person name="Mulholland V."/>
            <person name="Liu L."/>
            <person name="Farmerie W."/>
            <person name="Patnaikuni M."/>
            <person name="Balogh B."/>
            <person name="Norman D."/>
            <person name="Alvarez A."/>
            <person name="Castillo J.A."/>
            <person name="Jones J."/>
            <person name="Saddler G."/>
            <person name="Walunas T."/>
            <person name="Zhukov A."/>
            <person name="Mikhailova N."/>
        </authorList>
    </citation>
    <scope>NUCLEOTIDE SEQUENCE [LARGE SCALE GENOMIC DNA]</scope>
    <source>
        <strain evidence="4 5">UW551</strain>
    </source>
</reference>
<evidence type="ECO:0000313" key="4">
    <source>
        <dbReference type="EMBL" id="EAP71271.1"/>
    </source>
</evidence>
<dbReference type="GO" id="GO:0016567">
    <property type="term" value="P:protein ubiquitination"/>
    <property type="evidence" value="ECO:0007669"/>
    <property type="project" value="InterPro"/>
</dbReference>
<dbReference type="GO" id="GO:0005576">
    <property type="term" value="C:extracellular region"/>
    <property type="evidence" value="ECO:0007669"/>
    <property type="project" value="UniProtKB-UniRule"/>
</dbReference>
<dbReference type="Gene3D" id="1.20.58.360">
    <property type="entry name" value="Shigella T3SS effector IpaH defines"/>
    <property type="match status" value="1"/>
</dbReference>
<comment type="similarity">
    <text evidence="1">Belongs to the LRR-containing bacterial E3 ligase family.</text>
</comment>